<keyword evidence="2" id="KW-1185">Reference proteome</keyword>
<protein>
    <submittedName>
        <fullName evidence="1">Uncharacterized protein</fullName>
    </submittedName>
</protein>
<gene>
    <name evidence="1" type="ORF">EHS24_004961</name>
</gene>
<reference evidence="1 2" key="1">
    <citation type="submission" date="2018-11" db="EMBL/GenBank/DDBJ databases">
        <title>Genome sequence of Apiotrichum porosum DSM 27194.</title>
        <authorList>
            <person name="Aliyu H."/>
            <person name="Gorte O."/>
            <person name="Ochsenreither K."/>
        </authorList>
    </citation>
    <scope>NUCLEOTIDE SEQUENCE [LARGE SCALE GENOMIC DNA]</scope>
    <source>
        <strain evidence="1 2">DSM 27194</strain>
    </source>
</reference>
<accession>A0A427Y6H1</accession>
<evidence type="ECO:0000313" key="2">
    <source>
        <dbReference type="Proteomes" id="UP000279236"/>
    </source>
</evidence>
<evidence type="ECO:0000313" key="1">
    <source>
        <dbReference type="EMBL" id="RSH86690.1"/>
    </source>
</evidence>
<dbReference type="GeneID" id="39589504"/>
<proteinExistence type="predicted"/>
<dbReference type="Gene3D" id="2.40.160.200">
    <property type="entry name" value="LURP1-related"/>
    <property type="match status" value="1"/>
</dbReference>
<organism evidence="1 2">
    <name type="scientific">Apiotrichum porosum</name>
    <dbReference type="NCBI Taxonomy" id="105984"/>
    <lineage>
        <taxon>Eukaryota</taxon>
        <taxon>Fungi</taxon>
        <taxon>Dikarya</taxon>
        <taxon>Basidiomycota</taxon>
        <taxon>Agaricomycotina</taxon>
        <taxon>Tremellomycetes</taxon>
        <taxon>Trichosporonales</taxon>
        <taxon>Trichosporonaceae</taxon>
        <taxon>Apiotrichum</taxon>
    </lineage>
</organism>
<dbReference type="Pfam" id="PF04525">
    <property type="entry name" value="LOR"/>
    <property type="match status" value="1"/>
</dbReference>
<dbReference type="InterPro" id="IPR007612">
    <property type="entry name" value="LOR"/>
</dbReference>
<name>A0A427Y6H1_9TREE</name>
<dbReference type="Proteomes" id="UP000279236">
    <property type="component" value="Unassembled WGS sequence"/>
</dbReference>
<dbReference type="EMBL" id="RSCE01000002">
    <property type="protein sequence ID" value="RSH86690.1"/>
    <property type="molecule type" value="Genomic_DNA"/>
</dbReference>
<comment type="caution">
    <text evidence="1">The sequence shown here is derived from an EMBL/GenBank/DDBJ whole genome shotgun (WGS) entry which is preliminary data.</text>
</comment>
<dbReference type="RefSeq" id="XP_028479475.1">
    <property type="nucleotide sequence ID" value="XM_028620503.1"/>
</dbReference>
<sequence>MSCDPQNPHPPYALATHLVVVAPKDHPATHLDLHDFVTIRALAFGFAFRVVAREPLAAEGASTRRECILAIGPRLVREAQTLAQRELIRCAVRGYKHALALRHLDAIAMAETEDILVAARRCAAAAGGDAGVAMSSACADDAYGAAEMLVEMVSQKDRGEVMGRVERRVRRDEVQQDVSITSSRPDGEEVFKVHAVGSKTVVSKGDTALFKGIGKPGHGLVSCEGKDGNAVLFVHVRPSFAEAHVDLRGGIQPDHRSIELRSRNRTWGDGSEIVAYPSKVVLATVDRLQPAAHVRDAGDEQFEIKVAPGVDTCMIVTLCAVFNKALAQ</sequence>
<dbReference type="AlphaFoldDB" id="A0A427Y6H1"/>
<dbReference type="InterPro" id="IPR038595">
    <property type="entry name" value="LOR_sf"/>
</dbReference>